<sequence length="230" mass="22908">MLGAGFSVGFAAIGAAIGEGYAAGRANEVLSYRPRLAGEILKTMLVGQAVAETAGIFGLVIAMLLLFGPSSGKPLLTAWAYLGAGLSMGLSAIGCGVGSGLPAGGACMGIGRQPAVAGPITTLMLIGAGVSQSTAIYGFLIALLLLFKQLPEAMTFPGLCGLLGAGLAMGFGAIGPGIGEGIAAENAVYQIARNPENTALMTRTMLVGQAVAESTGIYSLVVALLLIFLK</sequence>
<evidence type="ECO:0000259" key="15">
    <source>
        <dbReference type="Pfam" id="PF00137"/>
    </source>
</evidence>
<dbReference type="InterPro" id="IPR000454">
    <property type="entry name" value="ATP_synth_F0_csu"/>
</dbReference>
<comment type="subcellular location">
    <subcellularLocation>
        <location evidence="1 14">Cell membrane</location>
        <topology evidence="1 14">Multi-pass membrane protein</topology>
    </subcellularLocation>
</comment>
<keyword evidence="9 14" id="KW-0406">Ion transport</keyword>
<dbReference type="InterPro" id="IPR035921">
    <property type="entry name" value="F/V-ATP_Csub_sf"/>
</dbReference>
<keyword evidence="10 14" id="KW-0446">Lipid-binding</keyword>
<evidence type="ECO:0000256" key="9">
    <source>
        <dbReference type="ARBA" id="ARBA00023065"/>
    </source>
</evidence>
<dbReference type="InterPro" id="IPR020537">
    <property type="entry name" value="ATP_synth_F0_csu_DDCD_BS"/>
</dbReference>
<evidence type="ECO:0000256" key="13">
    <source>
        <dbReference type="ARBA" id="ARBA00025198"/>
    </source>
</evidence>
<dbReference type="InterPro" id="IPR038662">
    <property type="entry name" value="ATP_synth_F0_csu_sf"/>
</dbReference>
<evidence type="ECO:0000256" key="6">
    <source>
        <dbReference type="ARBA" id="ARBA00022692"/>
    </source>
</evidence>
<feature type="transmembrane region" description="Helical" evidence="14">
    <location>
        <begin position="79"/>
        <end position="103"/>
    </location>
</feature>
<dbReference type="FunFam" id="1.20.20.10:FF:000002">
    <property type="entry name" value="ATP synthase subunit c"/>
    <property type="match status" value="1"/>
</dbReference>
<keyword evidence="11 14" id="KW-0472">Membrane</keyword>
<dbReference type="Pfam" id="PF00137">
    <property type="entry name" value="ATP-synt_C"/>
    <property type="match status" value="3"/>
</dbReference>
<keyword evidence="8 14" id="KW-1133">Transmembrane helix</keyword>
<evidence type="ECO:0000256" key="14">
    <source>
        <dbReference type="HAMAP-Rule" id="MF_01396"/>
    </source>
</evidence>
<dbReference type="GO" id="GO:0033177">
    <property type="term" value="C:proton-transporting two-sector ATPase complex, proton-transporting domain"/>
    <property type="evidence" value="ECO:0007669"/>
    <property type="project" value="InterPro"/>
</dbReference>
<accession>A0A1W1WYQ6</accession>
<evidence type="ECO:0000256" key="10">
    <source>
        <dbReference type="ARBA" id="ARBA00023121"/>
    </source>
</evidence>
<evidence type="ECO:0000256" key="11">
    <source>
        <dbReference type="ARBA" id="ARBA00023136"/>
    </source>
</evidence>
<dbReference type="InterPro" id="IPR005953">
    <property type="entry name" value="ATP_synth_csu_bac/chlpt"/>
</dbReference>
<feature type="transmembrane region" description="Helical" evidence="14">
    <location>
        <begin position="159"/>
        <end position="179"/>
    </location>
</feature>
<gene>
    <name evidence="14" type="primary">atpE</name>
    <name evidence="16" type="ORF">SAMN02746041_00185</name>
</gene>
<dbReference type="NCBIfam" id="TIGR01260">
    <property type="entry name" value="ATP_synt_c"/>
    <property type="match status" value="2"/>
</dbReference>
<keyword evidence="17" id="KW-1185">Reference proteome</keyword>
<dbReference type="GO" id="GO:0046933">
    <property type="term" value="F:proton-transporting ATP synthase activity, rotational mechanism"/>
    <property type="evidence" value="ECO:0007669"/>
    <property type="project" value="UniProtKB-UniRule"/>
</dbReference>
<dbReference type="STRING" id="1121390.SAMN02746041_00185"/>
<evidence type="ECO:0000313" key="17">
    <source>
        <dbReference type="Proteomes" id="UP000192783"/>
    </source>
</evidence>
<name>A0A1W1WYQ6_9BACT</name>
<dbReference type="PROSITE" id="PS00605">
    <property type="entry name" value="ATPASE_C"/>
    <property type="match status" value="1"/>
</dbReference>
<comment type="function">
    <text evidence="14">Key component of the F(0) channel; it plays a direct role in translocation across the membrane. A homomeric c-ring of between 10-14 subunits forms the central stalk rotor element with the F(1) delta and epsilon subunits.</text>
</comment>
<feature type="domain" description="V-ATPase proteolipid subunit C-like" evidence="15">
    <location>
        <begin position="2"/>
        <end position="65"/>
    </location>
</feature>
<dbReference type="GO" id="GO:0005886">
    <property type="term" value="C:plasma membrane"/>
    <property type="evidence" value="ECO:0007669"/>
    <property type="project" value="UniProtKB-SubCell"/>
</dbReference>
<feature type="transmembrane region" description="Helical" evidence="14">
    <location>
        <begin position="206"/>
        <end position="229"/>
    </location>
</feature>
<keyword evidence="5 14" id="KW-0138">CF(0)</keyword>
<keyword evidence="3 14" id="KW-0813">Transport</keyword>
<evidence type="ECO:0000256" key="2">
    <source>
        <dbReference type="ARBA" id="ARBA00006704"/>
    </source>
</evidence>
<dbReference type="PRINTS" id="PR00124">
    <property type="entry name" value="ATPASEC"/>
</dbReference>
<dbReference type="Gene3D" id="1.20.20.10">
    <property type="entry name" value="F1F0 ATP synthase subunit C"/>
    <property type="match status" value="3"/>
</dbReference>
<comment type="caution">
    <text evidence="14">Lacks conserved residue(s) required for the propagation of feature annotation.</text>
</comment>
<dbReference type="InterPro" id="IPR002379">
    <property type="entry name" value="ATPase_proteolipid_c-like_dom"/>
</dbReference>
<dbReference type="EMBL" id="FWXF01000001">
    <property type="protein sequence ID" value="SMC16852.1"/>
    <property type="molecule type" value="Genomic_DNA"/>
</dbReference>
<dbReference type="SUPFAM" id="SSF81333">
    <property type="entry name" value="F1F0 ATP synthase subunit C"/>
    <property type="match status" value="3"/>
</dbReference>
<dbReference type="GO" id="GO:0008289">
    <property type="term" value="F:lipid binding"/>
    <property type="evidence" value="ECO:0007669"/>
    <property type="project" value="UniProtKB-KW"/>
</dbReference>
<evidence type="ECO:0000256" key="4">
    <source>
        <dbReference type="ARBA" id="ARBA00022475"/>
    </source>
</evidence>
<organism evidence="16 17">
    <name type="scientific">Desulfacinum hydrothermale DSM 13146</name>
    <dbReference type="NCBI Taxonomy" id="1121390"/>
    <lineage>
        <taxon>Bacteria</taxon>
        <taxon>Pseudomonadati</taxon>
        <taxon>Thermodesulfobacteriota</taxon>
        <taxon>Syntrophobacteria</taxon>
        <taxon>Syntrophobacterales</taxon>
        <taxon>Syntrophobacteraceae</taxon>
        <taxon>Desulfacinum</taxon>
    </lineage>
</organism>
<protein>
    <recommendedName>
        <fullName evidence="14">ATP synthase subunit c</fullName>
    </recommendedName>
    <alternativeName>
        <fullName evidence="14">ATP synthase F(0) sector subunit c</fullName>
    </alternativeName>
    <alternativeName>
        <fullName evidence="14">F-type ATPase subunit c</fullName>
        <shortName evidence="14">F-ATPase subunit c</shortName>
    </alternativeName>
    <alternativeName>
        <fullName evidence="14">Lipid-binding protein</fullName>
    </alternativeName>
</protein>
<dbReference type="PANTHER" id="PTHR10031">
    <property type="entry name" value="ATP SYNTHASE LIPID-BINDING PROTEIN, MITOCHONDRIAL"/>
    <property type="match status" value="1"/>
</dbReference>
<dbReference type="HAMAP" id="MF_01396">
    <property type="entry name" value="ATP_synth_c_bact"/>
    <property type="match status" value="2"/>
</dbReference>
<evidence type="ECO:0000256" key="1">
    <source>
        <dbReference type="ARBA" id="ARBA00004651"/>
    </source>
</evidence>
<comment type="similarity">
    <text evidence="2 14">Belongs to the ATPase C chain family.</text>
</comment>
<dbReference type="GO" id="GO:0045259">
    <property type="term" value="C:proton-transporting ATP synthase complex"/>
    <property type="evidence" value="ECO:0007669"/>
    <property type="project" value="UniProtKB-KW"/>
</dbReference>
<proteinExistence type="inferred from homology"/>
<keyword evidence="6 14" id="KW-0812">Transmembrane</keyword>
<feature type="domain" description="V-ATPase proteolipid subunit C-like" evidence="15">
    <location>
        <begin position="82"/>
        <end position="145"/>
    </location>
</feature>
<dbReference type="CDD" id="cd18121">
    <property type="entry name" value="ATP-synt_Fo_c"/>
    <property type="match status" value="3"/>
</dbReference>
<dbReference type="PANTHER" id="PTHR10031:SF0">
    <property type="entry name" value="ATPASE PROTEIN 9"/>
    <property type="match status" value="1"/>
</dbReference>
<evidence type="ECO:0000256" key="12">
    <source>
        <dbReference type="ARBA" id="ARBA00023310"/>
    </source>
</evidence>
<evidence type="ECO:0000313" key="16">
    <source>
        <dbReference type="EMBL" id="SMC16852.1"/>
    </source>
</evidence>
<reference evidence="16 17" key="1">
    <citation type="submission" date="2017-04" db="EMBL/GenBank/DDBJ databases">
        <authorList>
            <person name="Afonso C.L."/>
            <person name="Miller P.J."/>
            <person name="Scott M.A."/>
            <person name="Spackman E."/>
            <person name="Goraichik I."/>
            <person name="Dimitrov K.M."/>
            <person name="Suarez D.L."/>
            <person name="Swayne D.E."/>
        </authorList>
    </citation>
    <scope>NUCLEOTIDE SEQUENCE [LARGE SCALE GENOMIC DNA]</scope>
    <source>
        <strain evidence="16 17">DSM 13146</strain>
    </source>
</reference>
<evidence type="ECO:0000256" key="5">
    <source>
        <dbReference type="ARBA" id="ARBA00022547"/>
    </source>
</evidence>
<comment type="function">
    <text evidence="13 14">F(1)F(0) ATP synthase produces ATP from ADP in the presence of a proton or sodium gradient. F-type ATPases consist of two structural domains, F(1) containing the extramembraneous catalytic core and F(0) containing the membrane proton channel, linked together by a central stalk and a peripheral stalk. During catalysis, ATP synthesis in the catalytic domain of F(1) is coupled via a rotary mechanism of the central stalk subunits to proton translocation.</text>
</comment>
<evidence type="ECO:0000256" key="7">
    <source>
        <dbReference type="ARBA" id="ARBA00022781"/>
    </source>
</evidence>
<feature type="transmembrane region" description="Helical" evidence="14">
    <location>
        <begin position="123"/>
        <end position="147"/>
    </location>
</feature>
<evidence type="ECO:0000256" key="3">
    <source>
        <dbReference type="ARBA" id="ARBA00022448"/>
    </source>
</evidence>
<dbReference type="Proteomes" id="UP000192783">
    <property type="component" value="Unassembled WGS sequence"/>
</dbReference>
<evidence type="ECO:0000256" key="8">
    <source>
        <dbReference type="ARBA" id="ARBA00022989"/>
    </source>
</evidence>
<dbReference type="AlphaFoldDB" id="A0A1W1WYQ6"/>
<keyword evidence="7 14" id="KW-0375">Hydrogen ion transport</keyword>
<feature type="site" description="Reversibly protonated during proton transport" evidence="14">
    <location>
        <position position="213"/>
    </location>
</feature>
<feature type="transmembrane region" description="Helical" evidence="14">
    <location>
        <begin position="46"/>
        <end position="67"/>
    </location>
</feature>
<keyword evidence="4 14" id="KW-1003">Cell membrane</keyword>
<feature type="domain" description="V-ATPase proteolipid subunit C-like" evidence="15">
    <location>
        <begin position="163"/>
        <end position="226"/>
    </location>
</feature>
<keyword evidence="12 14" id="KW-0066">ATP synthesis</keyword>